<reference evidence="1 2" key="1">
    <citation type="submission" date="2020-10" db="EMBL/GenBank/DDBJ databases">
        <title>The Coptis chinensis genome and diversification of protoberbering-type alkaloids.</title>
        <authorList>
            <person name="Wang B."/>
            <person name="Shu S."/>
            <person name="Song C."/>
            <person name="Liu Y."/>
        </authorList>
    </citation>
    <scope>NUCLEOTIDE SEQUENCE [LARGE SCALE GENOMIC DNA]</scope>
    <source>
        <strain evidence="1">HL-2020</strain>
        <tissue evidence="1">Leaf</tissue>
    </source>
</reference>
<organism evidence="1 2">
    <name type="scientific">Coptis chinensis</name>
    <dbReference type="NCBI Taxonomy" id="261450"/>
    <lineage>
        <taxon>Eukaryota</taxon>
        <taxon>Viridiplantae</taxon>
        <taxon>Streptophyta</taxon>
        <taxon>Embryophyta</taxon>
        <taxon>Tracheophyta</taxon>
        <taxon>Spermatophyta</taxon>
        <taxon>Magnoliopsida</taxon>
        <taxon>Ranunculales</taxon>
        <taxon>Ranunculaceae</taxon>
        <taxon>Coptidoideae</taxon>
        <taxon>Coptis</taxon>
    </lineage>
</organism>
<accession>A0A835GVV2</accession>
<evidence type="ECO:0000313" key="1">
    <source>
        <dbReference type="EMBL" id="KAF9587914.1"/>
    </source>
</evidence>
<sequence length="24" mass="2690">MNNGRQVTALLFTKSKMLVHNISS</sequence>
<dbReference type="Proteomes" id="UP000631114">
    <property type="component" value="Unassembled WGS sequence"/>
</dbReference>
<dbReference type="EMBL" id="JADFTS010000009">
    <property type="protein sequence ID" value="KAF9587914.1"/>
    <property type="molecule type" value="Genomic_DNA"/>
</dbReference>
<evidence type="ECO:0000313" key="2">
    <source>
        <dbReference type="Proteomes" id="UP000631114"/>
    </source>
</evidence>
<dbReference type="AlphaFoldDB" id="A0A835GVV2"/>
<gene>
    <name evidence="1" type="ORF">IFM89_006168</name>
</gene>
<proteinExistence type="predicted"/>
<keyword evidence="2" id="KW-1185">Reference proteome</keyword>
<protein>
    <submittedName>
        <fullName evidence="1">Uncharacterized protein</fullName>
    </submittedName>
</protein>
<comment type="caution">
    <text evidence="1">The sequence shown here is derived from an EMBL/GenBank/DDBJ whole genome shotgun (WGS) entry which is preliminary data.</text>
</comment>
<name>A0A835GVV2_9MAGN</name>